<dbReference type="Proteomes" id="UP001172778">
    <property type="component" value="Unassembled WGS sequence"/>
</dbReference>
<proteinExistence type="predicted"/>
<organism evidence="1 2">
    <name type="scientific">Parachitinimonas caeni</name>
    <dbReference type="NCBI Taxonomy" id="3031301"/>
    <lineage>
        <taxon>Bacteria</taxon>
        <taxon>Pseudomonadati</taxon>
        <taxon>Pseudomonadota</taxon>
        <taxon>Betaproteobacteria</taxon>
        <taxon>Neisseriales</taxon>
        <taxon>Chitinibacteraceae</taxon>
        <taxon>Parachitinimonas</taxon>
    </lineage>
</organism>
<name>A0ABT7DTB5_9NEIS</name>
<evidence type="ECO:0000313" key="1">
    <source>
        <dbReference type="EMBL" id="MDK2123298.1"/>
    </source>
</evidence>
<gene>
    <name evidence="1" type="ORF">PZA18_04440</name>
</gene>
<dbReference type="InterPro" id="IPR004220">
    <property type="entry name" value="5-COMe_2-OHmuconate_Isoase"/>
</dbReference>
<dbReference type="EMBL" id="JARRAF010000004">
    <property type="protein sequence ID" value="MDK2123298.1"/>
    <property type="molecule type" value="Genomic_DNA"/>
</dbReference>
<dbReference type="PANTHER" id="PTHR37950:SF1">
    <property type="entry name" value="4-HYDROXYPHENYLACETATE CATABOLISM PROTEIN"/>
    <property type="match status" value="1"/>
</dbReference>
<accession>A0ABT7DTB5</accession>
<dbReference type="SUPFAM" id="SSF55331">
    <property type="entry name" value="Tautomerase/MIF"/>
    <property type="match status" value="1"/>
</dbReference>
<dbReference type="InterPro" id="IPR014347">
    <property type="entry name" value="Tautomerase/MIF_sf"/>
</dbReference>
<dbReference type="RefSeq" id="WP_284099592.1">
    <property type="nucleotide sequence ID" value="NZ_JARRAF010000004.1"/>
</dbReference>
<protein>
    <submittedName>
        <fullName evidence="1">5-carboxymethyl-2-hydroxymuconate Delta-isomerase</fullName>
    </submittedName>
</protein>
<comment type="caution">
    <text evidence="1">The sequence shown here is derived from an EMBL/GenBank/DDBJ whole genome shotgun (WGS) entry which is preliminary data.</text>
</comment>
<evidence type="ECO:0000313" key="2">
    <source>
        <dbReference type="Proteomes" id="UP001172778"/>
    </source>
</evidence>
<sequence>MPHIVIDYSDNLAERPDFQALFAQLHAALHALGDVQLEEIRSRANRLLDWRVGDGDPNRAFIHVKLHLLDSRPLNFKRRAVAAVKPIVAAYFAATLAERACQICFEVVDIRADCYEKIVSH</sequence>
<dbReference type="Gene3D" id="3.30.429.10">
    <property type="entry name" value="Macrophage Migration Inhibitory Factor"/>
    <property type="match status" value="1"/>
</dbReference>
<dbReference type="CDD" id="cd00580">
    <property type="entry name" value="CHMI"/>
    <property type="match status" value="1"/>
</dbReference>
<keyword evidence="2" id="KW-1185">Reference proteome</keyword>
<reference evidence="1" key="1">
    <citation type="submission" date="2023-03" db="EMBL/GenBank/DDBJ databases">
        <title>Chitinimonas shenzhenensis gen. nov., sp. nov., a novel member of family Burkholderiaceae isolated from activated sludge collected in Shen Zhen, China.</title>
        <authorList>
            <person name="Wang X."/>
        </authorList>
    </citation>
    <scope>NUCLEOTIDE SEQUENCE</scope>
    <source>
        <strain evidence="1">DQS-5</strain>
    </source>
</reference>
<dbReference type="Pfam" id="PF02962">
    <property type="entry name" value="CHMI"/>
    <property type="match status" value="1"/>
</dbReference>
<dbReference type="PANTHER" id="PTHR37950">
    <property type="entry name" value="4-HYDROXYPHENYLACETATE CATABOLISM PROTEIN"/>
    <property type="match status" value="1"/>
</dbReference>